<dbReference type="Gene3D" id="2.60.40.60">
    <property type="entry name" value="Cadherins"/>
    <property type="match status" value="1"/>
</dbReference>
<keyword evidence="1" id="KW-0677">Repeat</keyword>
<dbReference type="CDD" id="cd11304">
    <property type="entry name" value="Cadherin_repeat"/>
    <property type="match status" value="1"/>
</dbReference>
<dbReference type="InterPro" id="IPR010221">
    <property type="entry name" value="VCBS_dom"/>
</dbReference>
<sequence>MERFWLRSTRPHALLATALVAVLAAPLLGPAPAGAQAPPAELRVLCVEREDKVAQATSPSDCKGREQPIQVPEEGPVHLCARDDFGLVRYTTDPAACTRDHEFPVTIPDSGPQILCSKNIKNGRVQERGELRWASNAAGCDSKFYTPFVTPAAPVAVDDAYTIDEDSLLTVAARGVLDNDADVAGGTLRASLVDGPEVGAVVLAPDGSFTYDPRGLFDDLDVDRSRTVRFTYTTSDDHLESEPATATITVTGRNDAPVGVDDAFATDEDTALAVVPPGVLGNDTDAESHQLTAHLVDAPPQGTVQMAADGGLTFQPGQDFQHLGTGDTAPVAFTYVARDGSVDSGVTRVEVTVNGVNDAPVGTDDELTTDENTPLVIAATDLLGNDTDAEGDPLTLVDLGAGNPPTTFTDNGDGTIGFDPRSAYDHLQDGQTAVATITYRASDGTATSAITTLRITVTGISPAVANHDVARTDEDTPVAIDVLGNDVVAGGILELGTLVSGGSVGWDGTVVTYDPNGTLDHLAPGEEVVVTFRYHLVNAEGASAPATVQVTVEGRNDAPVARDQARTVVVGGVNRYDDTFSLLYCPPGSSPCPQDVDTPVADLHVVLVSPPVKGRLVLLDGGAYEFDPAGEMDEEDEVAFRYRLSDGDLESATAEVSLRSGGPNIPPELMGPTRFTIIDDDDPLSVALAIDAQDPDGDNDAIRFALDPESTRFRIDPTTGVISLSAGMPPLGTHTLTVRITDSAGASVTGTVEVTVAVRFQPTDDVYRAVVNTRLLAGGAAPDPAEVAVTAPDGVLANDGAPGDLEVHAPGTQRTSLGGRVDVQPDGRFTYIPPRPDRDGIEDACDPMPHPTDGTPTWDGTLPTTDTFTYQVRTASDVSSVQTRTVHLELAGIVWIVDPSATDIGCGTGRAPYASPASVSTRGDEDGPGDTVYLRSGVHPSGVVLEDGQHLLGEGVPLVVGEVPLLAGAPTQAPVVQPPAGASVRLAEDNVLRGFSVDALGSGIDHCPAPSPADPATECELGDDGLERVGTAVIDLPSVRAAGGPALDLVDGDVDVDIAVLAAGNAHRAMALDRVGGAVDLADVTTSEAALVASSPAAVTVGQLTTSDAGGLRVVDGPGIVAVATLDSTATGTALDVAEQQPTGQVVVATLTATGGSDAVVVDGGAGVVDVGQATVTDPAGAALRVDGHRGTVRIDDGTLTASSGPAGAMVDVTGVDAADAGGTVHIGADITNPDGTGSAGRPLRVDGLRGGSVTVAGAVGWDGAGVRITDSAGGIVGFTGGVDVTTTNGTPLYATDAVLTMTGPGNRLVADGRAALRLSGVVIGAAGARIAEASSSGATYLPGVLEQEGYGVYLSAVSGTGGGRLVIGGGTITTPAVGGVFVQSSFDQTVGALRITEAGTDDAEGVAGVHVRGGRGILLDGTVVERPRQVGVLGADTQDLTLRGVSVDDSDGVGIQLDRPMGTLTRLDGTAVGDTRATGLLVTGAASGPTALAIINSTVSGTPAEVDGIRIDTVAGTDLDLTMGGDIASASVGGRHSLVVDVVAGATVDVVLSRSNIGHSARDAVLLTADGHDDDGNPLPTTLDVDVIDLDATTGGGIVSAGEVGLHVVSRNGATVRGSIVRAAVRGAGTAGILIDRAHPFALDQVTVNGGGEAGVAVRNTQDVTMDRLQVEGAPSVAGVELWGTRDVTIRRSRVDLRALPDPQEPPDSAPWYEQHRDLDSVHETCTTSGNAVGIFFPRRDPLIIEGTAGILARHTAGVLAIEDSTVRGATLHQLVVFNGSPPPGTTDPVGRPTPLHGQGSASGAVLRTQGLILLDSQEDRTGLFAGAGANGDLSIELGPQPTDSVVAQLFCATDGGRVNVDGSPHLLVTLAQPGLVLKSAGSTSRLDFDLNGITIEYSPEVEDLPEFLRPFFSALWIISESGGRIQGSISNATVINAPGDAVRLADDTVINGLSIVDAAGTGLTIDGLTNVEVNQLQVTDPAGDGVRIVDADQIRLAGVTITDPGGAGAIVQNSTTVNLTDATITGPQTHAVQAETVSGLVLRGADLYGSSATDATASGIHARNVVPLTADDVTVTGFESTPVDLLNGTSYPGAGPMPDLPCDTATCSGTIQLSALDISDTPAGGPAVDVRNGQAVLATVRLGGASVLDGPLAVTAADTSTFLMDDIVPAALRFTGNGDGLVIGHATSAGEVQTFLSQLEIAMTGASGRGLVVDGTGPWPVQLQALGVSGGETGIDLFGTAVDLQGGNVAGTTGTAVVLRESGGSLIGLALDDVGGDGVSVVDGRQVDLTSLTATDVVGTGVHVADTLGIAVRDATMTRVGAGVWIDNVDFAAVEDTVVLDAMGIPLQLLRADDVSLLRNIVDIAAADPTTPPGIVVDDDGTGGCAVIAENDASGYPLSFVLHTGLDDLRPFETVQDHLTRRNNQFATVDGSSSVHPC</sequence>
<dbReference type="SUPFAM" id="SSF51126">
    <property type="entry name" value="Pectin lyase-like"/>
    <property type="match status" value="3"/>
</dbReference>
<dbReference type="NCBIfam" id="NF012211">
    <property type="entry name" value="tand_rpt_95"/>
    <property type="match status" value="3"/>
</dbReference>
<dbReference type="InterPro" id="IPR041690">
    <property type="entry name" value="Cadherin_5"/>
</dbReference>
<dbReference type="Pfam" id="PF17892">
    <property type="entry name" value="Cadherin_5"/>
    <property type="match status" value="1"/>
</dbReference>
<name>A0A346Y1A5_9ACTN</name>
<dbReference type="Pfam" id="PF17803">
    <property type="entry name" value="Cadherin_4"/>
    <property type="match status" value="2"/>
</dbReference>
<dbReference type="PANTHER" id="PTHR22990">
    <property type="entry name" value="F-BOX ONLY PROTEIN"/>
    <property type="match status" value="1"/>
</dbReference>
<dbReference type="InterPro" id="IPR040853">
    <property type="entry name" value="RapA2_cadherin-like"/>
</dbReference>
<feature type="signal peptide" evidence="2">
    <location>
        <begin position="1"/>
        <end position="35"/>
    </location>
</feature>
<evidence type="ECO:0000259" key="3">
    <source>
        <dbReference type="PROSITE" id="PS50268"/>
    </source>
</evidence>
<feature type="domain" description="Cadherin" evidence="3">
    <location>
        <begin position="669"/>
        <end position="758"/>
    </location>
</feature>
<dbReference type="InterPro" id="IPR011050">
    <property type="entry name" value="Pectin_lyase_fold/virulence"/>
</dbReference>
<protein>
    <recommendedName>
        <fullName evidence="3">Cadherin domain-containing protein</fullName>
    </recommendedName>
</protein>
<evidence type="ECO:0000313" key="4">
    <source>
        <dbReference type="EMBL" id="AXV08252.1"/>
    </source>
</evidence>
<proteinExistence type="predicted"/>
<dbReference type="PANTHER" id="PTHR22990:SF15">
    <property type="entry name" value="F-BOX ONLY PROTEIN 10"/>
    <property type="match status" value="1"/>
</dbReference>
<evidence type="ECO:0000256" key="2">
    <source>
        <dbReference type="SAM" id="SignalP"/>
    </source>
</evidence>
<dbReference type="InterPro" id="IPR012334">
    <property type="entry name" value="Pectin_lyas_fold"/>
</dbReference>
<accession>A0A346Y1A5</accession>
<dbReference type="SUPFAM" id="SSF49313">
    <property type="entry name" value="Cadherin-like"/>
    <property type="match status" value="1"/>
</dbReference>
<dbReference type="Gene3D" id="2.160.20.10">
    <property type="entry name" value="Single-stranded right-handed beta-helix, Pectin lyase-like"/>
    <property type="match status" value="2"/>
</dbReference>
<dbReference type="Pfam" id="PF17963">
    <property type="entry name" value="Big_9"/>
    <property type="match status" value="2"/>
</dbReference>
<dbReference type="SMART" id="SM00710">
    <property type="entry name" value="PbH1"/>
    <property type="match status" value="15"/>
</dbReference>
<keyword evidence="5" id="KW-1185">Reference proteome</keyword>
<keyword evidence="2" id="KW-0732">Signal</keyword>
<dbReference type="InterPro" id="IPR015919">
    <property type="entry name" value="Cadherin-like_sf"/>
</dbReference>
<organism evidence="4 5">
    <name type="scientific">Euzebya pacifica</name>
    <dbReference type="NCBI Taxonomy" id="1608957"/>
    <lineage>
        <taxon>Bacteria</taxon>
        <taxon>Bacillati</taxon>
        <taxon>Actinomycetota</taxon>
        <taxon>Nitriliruptoria</taxon>
        <taxon>Euzebyales</taxon>
    </lineage>
</organism>
<dbReference type="InterPro" id="IPR051550">
    <property type="entry name" value="SCF-Subunits/Alg-Epimerases"/>
</dbReference>
<evidence type="ECO:0000256" key="1">
    <source>
        <dbReference type="ARBA" id="ARBA00022737"/>
    </source>
</evidence>
<dbReference type="InterPro" id="IPR006626">
    <property type="entry name" value="PbH1"/>
</dbReference>
<dbReference type="RefSeq" id="WP_114592626.1">
    <property type="nucleotide sequence ID" value="NZ_CP031165.1"/>
</dbReference>
<evidence type="ECO:0000313" key="5">
    <source>
        <dbReference type="Proteomes" id="UP000264006"/>
    </source>
</evidence>
<dbReference type="KEGG" id="euz:DVS28_a3579"/>
<dbReference type="GO" id="GO:0016020">
    <property type="term" value="C:membrane"/>
    <property type="evidence" value="ECO:0007669"/>
    <property type="project" value="InterPro"/>
</dbReference>
<dbReference type="InterPro" id="IPR002126">
    <property type="entry name" value="Cadherin-like_dom"/>
</dbReference>
<dbReference type="NCBIfam" id="TIGR01965">
    <property type="entry name" value="VCBS_repeat"/>
    <property type="match status" value="2"/>
</dbReference>
<feature type="chain" id="PRO_5016732441" description="Cadherin domain-containing protein" evidence="2">
    <location>
        <begin position="36"/>
        <end position="2440"/>
    </location>
</feature>
<dbReference type="PROSITE" id="PS50268">
    <property type="entry name" value="CADHERIN_2"/>
    <property type="match status" value="1"/>
</dbReference>
<dbReference type="EMBL" id="CP031165">
    <property type="protein sequence ID" value="AXV08252.1"/>
    <property type="molecule type" value="Genomic_DNA"/>
</dbReference>
<dbReference type="GO" id="GO:0007156">
    <property type="term" value="P:homophilic cell adhesion via plasma membrane adhesion molecules"/>
    <property type="evidence" value="ECO:0007669"/>
    <property type="project" value="InterPro"/>
</dbReference>
<dbReference type="Proteomes" id="UP000264006">
    <property type="component" value="Chromosome"/>
</dbReference>
<reference evidence="4 5" key="1">
    <citation type="submission" date="2018-09" db="EMBL/GenBank/DDBJ databases">
        <title>Complete genome sequence of Euzebya sp. DY32-46 isolated from seawater of Pacific Ocean.</title>
        <authorList>
            <person name="Xu L."/>
            <person name="Wu Y.-H."/>
            <person name="Xu X.-W."/>
        </authorList>
    </citation>
    <scope>NUCLEOTIDE SEQUENCE [LARGE SCALE GENOMIC DNA]</scope>
    <source>
        <strain evidence="4 5">DY32-46</strain>
    </source>
</reference>
<gene>
    <name evidence="4" type="ORF">DVS28_a3579</name>
</gene>
<dbReference type="GO" id="GO:0005509">
    <property type="term" value="F:calcium ion binding"/>
    <property type="evidence" value="ECO:0007669"/>
    <property type="project" value="InterPro"/>
</dbReference>
<dbReference type="OrthoDB" id="5112730at2"/>